<protein>
    <submittedName>
        <fullName evidence="1">Alkaline phosphatase</fullName>
    </submittedName>
</protein>
<dbReference type="InterPro" id="IPR008557">
    <property type="entry name" value="PhoX"/>
</dbReference>
<dbReference type="eggNOG" id="COG3211">
    <property type="taxonomic scope" value="Bacteria"/>
</dbReference>
<comment type="caution">
    <text evidence="1">The sequence shown here is derived from an EMBL/GenBank/DDBJ whole genome shotgun (WGS) entry which is preliminary data.</text>
</comment>
<dbReference type="PROSITE" id="PS51257">
    <property type="entry name" value="PROKAR_LIPOPROTEIN"/>
    <property type="match status" value="1"/>
</dbReference>
<dbReference type="Proteomes" id="UP000004095">
    <property type="component" value="Unassembled WGS sequence"/>
</dbReference>
<dbReference type="AlphaFoldDB" id="A1ZTJ8"/>
<dbReference type="PANTHER" id="PTHR35399:SF2">
    <property type="entry name" value="DUF839 DOMAIN-CONTAINING PROTEIN"/>
    <property type="match status" value="1"/>
</dbReference>
<accession>A1ZTJ8</accession>
<dbReference type="SUPFAM" id="SSF101898">
    <property type="entry name" value="NHL repeat"/>
    <property type="match status" value="1"/>
</dbReference>
<keyword evidence="2" id="KW-1185">Reference proteome</keyword>
<dbReference type="InterPro" id="IPR011042">
    <property type="entry name" value="6-blade_b-propeller_TolB-like"/>
</dbReference>
<sequence>METKNKKYSRKEFMSFLGKASLGAMLAPPFLTSCGGTSTPAHTTDTLSKGNLENLKTLVLEALPASDKDDLLLAKGLDYHIVIKWGDQISDKDTFGFNNDFTCFIPLDEKNPKDGLLWVNHEYINPLFVSDFDYEKYENPQKHRTKAQVDKEMYNVGGSIVRVKEENGQWKVVQNDPLNRRITAQTPMRLNWDMPIKGKTTVIGTHSNCSGGITPWKTFITCEENYDSFFGETEYDKNNQATHIPSLYDWEKFYNYPPEHYGWVVEINPKDGTAQKHIALGRFAHECCTLYELADKRIVAYTGDDKNNEHLYKFISSKPGSLKEGTLYVANTEKGQWLALDWETQPALKKKFKDQTEVLIRAREAAKLLGATELNRPEDIEIDPITGNIFVSLTNNNSKKDFHGSILKIEETKGAFDALTFKASTYLAGGEENGFSCPDNLAFDLAGNLWMTSDISGSSMNKKGKPYMPFKNNGLFVIPRHGKDAGKVIRVASAPRDAELTGPWFSPDGKTLFLSVQHPGEQTKDVKNPTSQWPFDKDNIPKPAVVAITGDLIEKMNKLNKI</sequence>
<gene>
    <name evidence="1" type="ORF">M23134_01580</name>
</gene>
<dbReference type="PANTHER" id="PTHR35399">
    <property type="entry name" value="SLR8030 PROTEIN"/>
    <property type="match status" value="1"/>
</dbReference>
<evidence type="ECO:0000313" key="2">
    <source>
        <dbReference type="Proteomes" id="UP000004095"/>
    </source>
</evidence>
<organism evidence="1 2">
    <name type="scientific">Microscilla marina ATCC 23134</name>
    <dbReference type="NCBI Taxonomy" id="313606"/>
    <lineage>
        <taxon>Bacteria</taxon>
        <taxon>Pseudomonadati</taxon>
        <taxon>Bacteroidota</taxon>
        <taxon>Cytophagia</taxon>
        <taxon>Cytophagales</taxon>
        <taxon>Microscillaceae</taxon>
        <taxon>Microscilla</taxon>
    </lineage>
</organism>
<dbReference type="OrthoDB" id="9801383at2"/>
<reference evidence="1 2" key="1">
    <citation type="submission" date="2007-01" db="EMBL/GenBank/DDBJ databases">
        <authorList>
            <person name="Haygood M."/>
            <person name="Podell S."/>
            <person name="Anderson C."/>
            <person name="Hopkinson B."/>
            <person name="Roe K."/>
            <person name="Barbeau K."/>
            <person name="Gaasterland T."/>
            <person name="Ferriera S."/>
            <person name="Johnson J."/>
            <person name="Kravitz S."/>
            <person name="Beeson K."/>
            <person name="Sutton G."/>
            <person name="Rogers Y.-H."/>
            <person name="Friedman R."/>
            <person name="Frazier M."/>
            <person name="Venter J.C."/>
        </authorList>
    </citation>
    <scope>NUCLEOTIDE SEQUENCE [LARGE SCALE GENOMIC DNA]</scope>
    <source>
        <strain evidence="1 2">ATCC 23134</strain>
    </source>
</reference>
<dbReference type="Gene3D" id="2.120.10.30">
    <property type="entry name" value="TolB, C-terminal domain"/>
    <property type="match status" value="1"/>
</dbReference>
<dbReference type="EMBL" id="AAWS01000036">
    <property type="protein sequence ID" value="EAY26258.1"/>
    <property type="molecule type" value="Genomic_DNA"/>
</dbReference>
<name>A1ZTJ8_MICM2</name>
<dbReference type="Pfam" id="PF05787">
    <property type="entry name" value="PhoX"/>
    <property type="match status" value="1"/>
</dbReference>
<evidence type="ECO:0000313" key="1">
    <source>
        <dbReference type="EMBL" id="EAY26258.1"/>
    </source>
</evidence>
<dbReference type="RefSeq" id="WP_002701254.1">
    <property type="nucleotide sequence ID" value="NZ_AAWS01000036.1"/>
</dbReference>
<proteinExistence type="predicted"/>